<evidence type="ECO:0000313" key="4">
    <source>
        <dbReference type="Proteomes" id="UP000659047"/>
    </source>
</evidence>
<accession>A0A8K0V8J2</accession>
<dbReference type="AlphaFoldDB" id="A0A8K0V8J2"/>
<evidence type="ECO:0000256" key="1">
    <source>
        <dbReference type="ARBA" id="ARBA00006547"/>
    </source>
</evidence>
<comment type="similarity">
    <text evidence="1 2">Belongs to the arylamine N-acetyltransferase family.</text>
</comment>
<dbReference type="RefSeq" id="WP_238714437.1">
    <property type="nucleotide sequence ID" value="NZ_JAEPBH010000034.1"/>
</dbReference>
<protein>
    <submittedName>
        <fullName evidence="3">Arylamine N-acetyltransferase</fullName>
    </submittedName>
</protein>
<dbReference type="PANTHER" id="PTHR11786">
    <property type="entry name" value="N-HYDROXYARYLAMINE O-ACETYLTRANSFERASE"/>
    <property type="match status" value="1"/>
</dbReference>
<dbReference type="PRINTS" id="PR01543">
    <property type="entry name" value="ANATRNSFRASE"/>
</dbReference>
<dbReference type="Gene3D" id="2.40.128.150">
    <property type="entry name" value="Cysteine proteinases"/>
    <property type="match status" value="1"/>
</dbReference>
<sequence length="274" mass="31154">MEFSLSDYLTRIGWPHAVPQPGVSTLRELHLRHACAIPFENLDVLLGRTVHIDQTALFAKLVHARRGGWCYEQNGLFQQALEALGFEVESLAARVVMAGPATMPPRTHRMLCVTFAAERWLADVGFGGASLSTPIRLCAGQEQRTAHGLYRLDNTPEGWLLLAHQHNAWQRLYLFDESRAYFSDYLMANHFVSTWPDSHFLRHLMVSRWLTDGGQLRLLNCRLTRRAPDGSEAEQTLTPEQVFRSLKQDFGLCLDHAQYGIRLQELQSVLKRCG</sequence>
<dbReference type="SUPFAM" id="SSF54001">
    <property type="entry name" value="Cysteine proteinases"/>
    <property type="match status" value="1"/>
</dbReference>
<proteinExistence type="inferred from homology"/>
<dbReference type="GO" id="GO:0004060">
    <property type="term" value="F:arylamine N-acetyltransferase activity"/>
    <property type="evidence" value="ECO:0007669"/>
    <property type="project" value="TreeGrafter"/>
</dbReference>
<keyword evidence="4" id="KW-1185">Reference proteome</keyword>
<reference evidence="3" key="1">
    <citation type="submission" date="2021-01" db="EMBL/GenBank/DDBJ databases">
        <title>Intestinitalea alba gen. nov., sp. nov., a novel genus of the family Enterobacteriaceae, isolated from the gut of the plastic-eating mealworm Tenebrio molitor L.</title>
        <authorList>
            <person name="Yang Y."/>
        </authorList>
    </citation>
    <scope>NUCLEOTIDE SEQUENCE</scope>
    <source>
        <strain evidence="3">BIT-L3</strain>
    </source>
</reference>
<dbReference type="Gene3D" id="3.30.2140.10">
    <property type="entry name" value="Arylamine N-acetyltransferase"/>
    <property type="match status" value="1"/>
</dbReference>
<dbReference type="InterPro" id="IPR038765">
    <property type="entry name" value="Papain-like_cys_pep_sf"/>
</dbReference>
<dbReference type="PANTHER" id="PTHR11786:SF0">
    <property type="entry name" value="ARYLAMINE N-ACETYLTRANSFERASE 4-RELATED"/>
    <property type="match status" value="1"/>
</dbReference>
<dbReference type="EMBL" id="JAEPBH010000034">
    <property type="protein sequence ID" value="MBK4716232.1"/>
    <property type="molecule type" value="Genomic_DNA"/>
</dbReference>
<evidence type="ECO:0000313" key="3">
    <source>
        <dbReference type="EMBL" id="MBK4716232.1"/>
    </source>
</evidence>
<name>A0A8K0V8J2_9ENTR</name>
<dbReference type="InterPro" id="IPR001447">
    <property type="entry name" value="Arylamine_N-AcTrfase"/>
</dbReference>
<organism evidence="3 4">
    <name type="scientific">Tenebrionibacter intestinalis</name>
    <dbReference type="NCBI Taxonomy" id="2799638"/>
    <lineage>
        <taxon>Bacteria</taxon>
        <taxon>Pseudomonadati</taxon>
        <taxon>Pseudomonadota</taxon>
        <taxon>Gammaproteobacteria</taxon>
        <taxon>Enterobacterales</taxon>
        <taxon>Enterobacteriaceae</taxon>
        <taxon>Tenebrionibacter/Tenebrionicola group</taxon>
        <taxon>Tenebrionibacter</taxon>
    </lineage>
</organism>
<dbReference type="Pfam" id="PF00797">
    <property type="entry name" value="Acetyltransf_2"/>
    <property type="match status" value="1"/>
</dbReference>
<gene>
    <name evidence="3" type="ORF">JJB97_13030</name>
</gene>
<evidence type="ECO:0000256" key="2">
    <source>
        <dbReference type="RuleBase" id="RU003452"/>
    </source>
</evidence>
<comment type="caution">
    <text evidence="3">The sequence shown here is derived from an EMBL/GenBank/DDBJ whole genome shotgun (WGS) entry which is preliminary data.</text>
</comment>
<dbReference type="Proteomes" id="UP000659047">
    <property type="component" value="Unassembled WGS sequence"/>
</dbReference>